<protein>
    <submittedName>
        <fullName evidence="1">Uncharacterized protein</fullName>
    </submittedName>
</protein>
<dbReference type="Proteomes" id="UP001243330">
    <property type="component" value="Unassembled WGS sequence"/>
</dbReference>
<evidence type="ECO:0000313" key="2">
    <source>
        <dbReference type="Proteomes" id="UP001243330"/>
    </source>
</evidence>
<dbReference type="EMBL" id="JAQOWY010000002">
    <property type="protein sequence ID" value="KAK1857122.1"/>
    <property type="molecule type" value="Genomic_DNA"/>
</dbReference>
<gene>
    <name evidence="1" type="ORF">CCHR01_00196</name>
</gene>
<proteinExistence type="predicted"/>
<keyword evidence="2" id="KW-1185">Reference proteome</keyword>
<dbReference type="AlphaFoldDB" id="A0AAD9B0P2"/>
<accession>A0AAD9B0P2</accession>
<sequence length="73" mass="8205">MKGTFADGAIALMYDFDEKAHQRERDFAFATRTLSEFAIEGMIQERVVIEAVESEEEPFVGTRSIVDIPGHPT</sequence>
<reference evidence="1" key="1">
    <citation type="submission" date="2023-01" db="EMBL/GenBank/DDBJ databases">
        <title>Colletotrichum chrysophilum M932 genome sequence.</title>
        <authorList>
            <person name="Baroncelli R."/>
        </authorList>
    </citation>
    <scope>NUCLEOTIDE SEQUENCE</scope>
    <source>
        <strain evidence="1">M932</strain>
    </source>
</reference>
<comment type="caution">
    <text evidence="1">The sequence shown here is derived from an EMBL/GenBank/DDBJ whole genome shotgun (WGS) entry which is preliminary data.</text>
</comment>
<name>A0AAD9B0P2_9PEZI</name>
<evidence type="ECO:0000313" key="1">
    <source>
        <dbReference type="EMBL" id="KAK1857122.1"/>
    </source>
</evidence>
<organism evidence="1 2">
    <name type="scientific">Colletotrichum chrysophilum</name>
    <dbReference type="NCBI Taxonomy" id="1836956"/>
    <lineage>
        <taxon>Eukaryota</taxon>
        <taxon>Fungi</taxon>
        <taxon>Dikarya</taxon>
        <taxon>Ascomycota</taxon>
        <taxon>Pezizomycotina</taxon>
        <taxon>Sordariomycetes</taxon>
        <taxon>Hypocreomycetidae</taxon>
        <taxon>Glomerellales</taxon>
        <taxon>Glomerellaceae</taxon>
        <taxon>Colletotrichum</taxon>
        <taxon>Colletotrichum gloeosporioides species complex</taxon>
    </lineage>
</organism>